<keyword evidence="4" id="KW-1185">Reference proteome</keyword>
<dbReference type="InterPro" id="IPR045851">
    <property type="entry name" value="AMP-bd_C_sf"/>
</dbReference>
<accession>A0ABT8GPJ1</accession>
<organism evidence="3 4">
    <name type="scientific">Ureibacillus aquaedulcis</name>
    <dbReference type="NCBI Taxonomy" id="3058421"/>
    <lineage>
        <taxon>Bacteria</taxon>
        <taxon>Bacillati</taxon>
        <taxon>Bacillota</taxon>
        <taxon>Bacilli</taxon>
        <taxon>Bacillales</taxon>
        <taxon>Caryophanaceae</taxon>
        <taxon>Ureibacillus</taxon>
    </lineage>
</organism>
<dbReference type="InterPro" id="IPR020845">
    <property type="entry name" value="AMP-binding_CS"/>
</dbReference>
<dbReference type="EMBL" id="JAUHTQ010000003">
    <property type="protein sequence ID" value="MDN4493154.1"/>
    <property type="molecule type" value="Genomic_DNA"/>
</dbReference>
<dbReference type="PANTHER" id="PTHR43767">
    <property type="entry name" value="LONG-CHAIN-FATTY-ACID--COA LIGASE"/>
    <property type="match status" value="1"/>
</dbReference>
<dbReference type="GO" id="GO:0016874">
    <property type="term" value="F:ligase activity"/>
    <property type="evidence" value="ECO:0007669"/>
    <property type="project" value="UniProtKB-KW"/>
</dbReference>
<feature type="domain" description="AMP-dependent synthetase/ligase" evidence="1">
    <location>
        <begin position="8"/>
        <end position="379"/>
    </location>
</feature>
<reference evidence="3" key="1">
    <citation type="submission" date="2023-07" db="EMBL/GenBank/DDBJ databases">
        <title>Ureibacillus sp. isolated from freshwater well.</title>
        <authorList>
            <person name="Kirdat K."/>
            <person name="Bhatt A."/>
            <person name="Teware R."/>
            <person name="Bhavsar Y."/>
            <person name="Yadav A."/>
        </authorList>
    </citation>
    <scope>NUCLEOTIDE SEQUENCE</scope>
    <source>
        <strain evidence="3">BA0131</strain>
    </source>
</reference>
<dbReference type="Gene3D" id="3.30.300.30">
    <property type="match status" value="1"/>
</dbReference>
<dbReference type="InterPro" id="IPR050237">
    <property type="entry name" value="ATP-dep_AMP-bd_enzyme"/>
</dbReference>
<dbReference type="NCBIfam" id="NF004837">
    <property type="entry name" value="PRK06187.1"/>
    <property type="match status" value="1"/>
</dbReference>
<dbReference type="Gene3D" id="3.40.50.12780">
    <property type="entry name" value="N-terminal domain of ligase-like"/>
    <property type="match status" value="1"/>
</dbReference>
<dbReference type="Pfam" id="PF13193">
    <property type="entry name" value="AMP-binding_C"/>
    <property type="match status" value="1"/>
</dbReference>
<name>A0ABT8GPJ1_9BACL</name>
<evidence type="ECO:0000313" key="4">
    <source>
        <dbReference type="Proteomes" id="UP001172743"/>
    </source>
</evidence>
<protein>
    <submittedName>
        <fullName evidence="3">Fatty acid--CoA ligase family protein</fullName>
    </submittedName>
</protein>
<dbReference type="Proteomes" id="UP001172743">
    <property type="component" value="Unassembled WGS sequence"/>
</dbReference>
<dbReference type="SUPFAM" id="SSF56801">
    <property type="entry name" value="Acetyl-CoA synthetase-like"/>
    <property type="match status" value="1"/>
</dbReference>
<dbReference type="PANTHER" id="PTHR43767:SF3">
    <property type="entry name" value="LONG-CHAIN-FATTY-ACID--COA LIGASE"/>
    <property type="match status" value="1"/>
</dbReference>
<dbReference type="Pfam" id="PF00501">
    <property type="entry name" value="AMP-binding"/>
    <property type="match status" value="1"/>
</dbReference>
<sequence length="516" mass="56756">MNLVECVRQTALEQPEKHAYHFLGRDATYGEFEQTVSRFAAGLRQLGLEKGDHVAFLLGNTPHFLISLYATMRIGATAIPVNPMYTQDEIAYILQNGDVKTVIALDLLLPLVEAGVKVLPQVENYIICETSEEADVKLNALSNGAKEKTKSFTQILASNAEGVDPVKVDEEDVAIILYTSGTTGYPKGAMLTHRNLYSNARDVGEYLGMTPDDRVIATLPVFHVFALTVVVNAPLLQGATVLLAPRFSPGEIYELAGNQKATVFAGVPTMYNFLYQYDGDAAQFSSLRLAVSGGAPLPIQVLEDFEEKFKVKVSEGYGLSEASPVTCFNPLDRERKAGSIGTCILNVENKVVDEYGTEVPIGEVGELIVRGPNVMKGYYKMPEETANAIRGEWLYTGDLAKKDEDGYFYIVDRKKDMIIVGGFNVYPREVEEVLFTHPNVVEAAVVGSPDVNLGEAVHAYVVLKDNSTTVEELKEFCAQRLVKYKVPHVIDLLDELPKSSTGKILRRSLKEIVKAK</sequence>
<dbReference type="PROSITE" id="PS00455">
    <property type="entry name" value="AMP_BINDING"/>
    <property type="match status" value="1"/>
</dbReference>
<evidence type="ECO:0000259" key="1">
    <source>
        <dbReference type="Pfam" id="PF00501"/>
    </source>
</evidence>
<dbReference type="RefSeq" id="WP_301137444.1">
    <property type="nucleotide sequence ID" value="NZ_JAUHTQ010000003.1"/>
</dbReference>
<dbReference type="InterPro" id="IPR042099">
    <property type="entry name" value="ANL_N_sf"/>
</dbReference>
<dbReference type="CDD" id="cd05936">
    <property type="entry name" value="FC-FACS_FadD_like"/>
    <property type="match status" value="1"/>
</dbReference>
<dbReference type="InterPro" id="IPR000873">
    <property type="entry name" value="AMP-dep_synth/lig_dom"/>
</dbReference>
<evidence type="ECO:0000313" key="3">
    <source>
        <dbReference type="EMBL" id="MDN4493154.1"/>
    </source>
</evidence>
<keyword evidence="3" id="KW-0436">Ligase</keyword>
<feature type="domain" description="AMP-binding enzyme C-terminal" evidence="2">
    <location>
        <begin position="429"/>
        <end position="503"/>
    </location>
</feature>
<proteinExistence type="predicted"/>
<comment type="caution">
    <text evidence="3">The sequence shown here is derived from an EMBL/GenBank/DDBJ whole genome shotgun (WGS) entry which is preliminary data.</text>
</comment>
<evidence type="ECO:0000259" key="2">
    <source>
        <dbReference type="Pfam" id="PF13193"/>
    </source>
</evidence>
<dbReference type="InterPro" id="IPR025110">
    <property type="entry name" value="AMP-bd_C"/>
</dbReference>
<gene>
    <name evidence="3" type="ORF">QYB95_06335</name>
</gene>